<dbReference type="Proteomes" id="UP001234989">
    <property type="component" value="Chromosome 5"/>
</dbReference>
<reference evidence="1" key="1">
    <citation type="submission" date="2023-08" db="EMBL/GenBank/DDBJ databases">
        <title>A de novo genome assembly of Solanum verrucosum Schlechtendal, a Mexican diploid species geographically isolated from the other diploid A-genome species in potato relatives.</title>
        <authorList>
            <person name="Hosaka K."/>
        </authorList>
    </citation>
    <scope>NUCLEOTIDE SEQUENCE</scope>
    <source>
        <tissue evidence="1">Young leaves</tissue>
    </source>
</reference>
<protein>
    <submittedName>
        <fullName evidence="1">Uncharacterized protein</fullName>
    </submittedName>
</protein>
<sequence>MMTYLDLLSKHVMRGGVKLENVVGTSSGQFPVNAKFEALYNEKFQ</sequence>
<evidence type="ECO:0000313" key="2">
    <source>
        <dbReference type="Proteomes" id="UP001234989"/>
    </source>
</evidence>
<gene>
    <name evidence="1" type="ORF">MTR67_022666</name>
</gene>
<dbReference type="EMBL" id="CP133616">
    <property type="protein sequence ID" value="WMV29281.1"/>
    <property type="molecule type" value="Genomic_DNA"/>
</dbReference>
<keyword evidence="2" id="KW-1185">Reference proteome</keyword>
<proteinExistence type="predicted"/>
<dbReference type="AlphaFoldDB" id="A0AAF0QTS6"/>
<name>A0AAF0QTS6_SOLVR</name>
<evidence type="ECO:0000313" key="1">
    <source>
        <dbReference type="EMBL" id="WMV29281.1"/>
    </source>
</evidence>
<accession>A0AAF0QTS6</accession>
<organism evidence="1 2">
    <name type="scientific">Solanum verrucosum</name>
    <dbReference type="NCBI Taxonomy" id="315347"/>
    <lineage>
        <taxon>Eukaryota</taxon>
        <taxon>Viridiplantae</taxon>
        <taxon>Streptophyta</taxon>
        <taxon>Embryophyta</taxon>
        <taxon>Tracheophyta</taxon>
        <taxon>Spermatophyta</taxon>
        <taxon>Magnoliopsida</taxon>
        <taxon>eudicotyledons</taxon>
        <taxon>Gunneridae</taxon>
        <taxon>Pentapetalae</taxon>
        <taxon>asterids</taxon>
        <taxon>lamiids</taxon>
        <taxon>Solanales</taxon>
        <taxon>Solanaceae</taxon>
        <taxon>Solanoideae</taxon>
        <taxon>Solaneae</taxon>
        <taxon>Solanum</taxon>
    </lineage>
</organism>